<dbReference type="EMBL" id="ML170542">
    <property type="protein sequence ID" value="TDL13579.1"/>
    <property type="molecule type" value="Genomic_DNA"/>
</dbReference>
<name>A0A4Y7PGD5_9AGAM</name>
<evidence type="ECO:0000313" key="1">
    <source>
        <dbReference type="EMBL" id="TDL13579.1"/>
    </source>
</evidence>
<sequence length="140" mass="15829">MKGSSSCLKWYYIWAHSTLTISFATRQKQLHVYTDILPHPQISSSGHSHQTGLPLRSVKEGWHNLDLKITVLHQLLTSERLRIPAPVTGASRHETRPVLPTTTDGTPPSWNCTVSIVQTSSYLVPPKCYYTVRYHSFTSL</sequence>
<keyword evidence="2" id="KW-1185">Reference proteome</keyword>
<dbReference type="AlphaFoldDB" id="A0A4Y7PGD5"/>
<dbReference type="VEuPathDB" id="FungiDB:BD410DRAFT_399300"/>
<accession>A0A4Y7PGD5</accession>
<dbReference type="Proteomes" id="UP000294933">
    <property type="component" value="Unassembled WGS sequence"/>
</dbReference>
<proteinExistence type="predicted"/>
<protein>
    <submittedName>
        <fullName evidence="1">Uncharacterized protein</fullName>
    </submittedName>
</protein>
<organism evidence="1 2">
    <name type="scientific">Rickenella mellea</name>
    <dbReference type="NCBI Taxonomy" id="50990"/>
    <lineage>
        <taxon>Eukaryota</taxon>
        <taxon>Fungi</taxon>
        <taxon>Dikarya</taxon>
        <taxon>Basidiomycota</taxon>
        <taxon>Agaricomycotina</taxon>
        <taxon>Agaricomycetes</taxon>
        <taxon>Hymenochaetales</taxon>
        <taxon>Rickenellaceae</taxon>
        <taxon>Rickenella</taxon>
    </lineage>
</organism>
<reference evidence="1 2" key="1">
    <citation type="submission" date="2018-06" db="EMBL/GenBank/DDBJ databases">
        <title>A transcriptomic atlas of mushroom development highlights an independent origin of complex multicellularity.</title>
        <authorList>
            <consortium name="DOE Joint Genome Institute"/>
            <person name="Krizsan K."/>
            <person name="Almasi E."/>
            <person name="Merenyi Z."/>
            <person name="Sahu N."/>
            <person name="Viragh M."/>
            <person name="Koszo T."/>
            <person name="Mondo S."/>
            <person name="Kiss B."/>
            <person name="Balint B."/>
            <person name="Kues U."/>
            <person name="Barry K."/>
            <person name="Hegedus J.C."/>
            <person name="Henrissat B."/>
            <person name="Johnson J."/>
            <person name="Lipzen A."/>
            <person name="Ohm R."/>
            <person name="Nagy I."/>
            <person name="Pangilinan J."/>
            <person name="Yan J."/>
            <person name="Xiong Y."/>
            <person name="Grigoriev I.V."/>
            <person name="Hibbett D.S."/>
            <person name="Nagy L.G."/>
        </authorList>
    </citation>
    <scope>NUCLEOTIDE SEQUENCE [LARGE SCALE GENOMIC DNA]</scope>
    <source>
        <strain evidence="1 2">SZMC22713</strain>
    </source>
</reference>
<gene>
    <name evidence="1" type="ORF">BD410DRAFT_399300</name>
</gene>
<evidence type="ECO:0000313" key="2">
    <source>
        <dbReference type="Proteomes" id="UP000294933"/>
    </source>
</evidence>